<feature type="compositionally biased region" description="Basic and acidic residues" evidence="1">
    <location>
        <begin position="492"/>
        <end position="502"/>
    </location>
</feature>
<evidence type="ECO:0000313" key="6">
    <source>
        <dbReference type="WBParaSite" id="NBR_0001870501-mRNA-1"/>
    </source>
</evidence>
<dbReference type="SUPFAM" id="SSF52540">
    <property type="entry name" value="P-loop containing nucleoside triphosphate hydrolases"/>
    <property type="match status" value="1"/>
</dbReference>
<dbReference type="AlphaFoldDB" id="A0A0N4YNA3"/>
<keyword evidence="2" id="KW-1133">Transmembrane helix</keyword>
<keyword evidence="2" id="KW-0812">Transmembrane</keyword>
<name>A0A0N4YNA3_NIPBR</name>
<gene>
    <name evidence="4" type="ORF">NBR_LOCUS18706</name>
</gene>
<accession>A0A0N4YNA3</accession>
<dbReference type="WBParaSite" id="NBR_0001870501-mRNA-1">
    <property type="protein sequence ID" value="NBR_0001870501-mRNA-1"/>
    <property type="gene ID" value="NBR_0001870501"/>
</dbReference>
<reference evidence="4 5" key="2">
    <citation type="submission" date="2018-11" db="EMBL/GenBank/DDBJ databases">
        <authorList>
            <consortium name="Pathogen Informatics"/>
        </authorList>
    </citation>
    <scope>NUCLEOTIDE SEQUENCE [LARGE SCALE GENOMIC DNA]</scope>
</reference>
<dbReference type="InterPro" id="IPR006073">
    <property type="entry name" value="GTP-bd"/>
</dbReference>
<dbReference type="CDD" id="cd01855">
    <property type="entry name" value="YqeH"/>
    <property type="match status" value="1"/>
</dbReference>
<proteinExistence type="predicted"/>
<feature type="region of interest" description="Disordered" evidence="1">
    <location>
        <begin position="492"/>
        <end position="524"/>
    </location>
</feature>
<dbReference type="GO" id="GO:0005525">
    <property type="term" value="F:GTP binding"/>
    <property type="evidence" value="ECO:0007669"/>
    <property type="project" value="InterPro"/>
</dbReference>
<dbReference type="PANTHER" id="PTHR46406:SF1">
    <property type="entry name" value="NITRIC OXIDE-ASSOCIATED PROTEIN 1"/>
    <property type="match status" value="1"/>
</dbReference>
<evidence type="ECO:0000313" key="5">
    <source>
        <dbReference type="Proteomes" id="UP000271162"/>
    </source>
</evidence>
<dbReference type="InterPro" id="IPR052807">
    <property type="entry name" value="Mito_transl_resp_regulator"/>
</dbReference>
<dbReference type="Gene3D" id="3.40.50.300">
    <property type="entry name" value="P-loop containing nucleotide triphosphate hydrolases"/>
    <property type="match status" value="1"/>
</dbReference>
<sequence>MPTQDNFEDIHTPNPLPARGISYVPAKYWAIAIPSIIVVLITSFVLVVLTVNIYRFRGYRIFEEVEIELIHKRFAGYERELVNRSSKPVASAFLTDSIVVENLIKSSNDYEKVIQRRVTDQEIETKPSLPSSSNEFPLDAKPLGQEALTGEGSDTVVDADGIETGADRGYYVEGNEYLDDYVLGKTSDFPEDEMTIEEIEHIGTVNPARAAINKKCSGCGAQLHCKDSSLPGFLPEELLDKAARRRSADVAVLCRRCHLLKHHNFLLNVNVCPVDYESIMSSLRLNPEALVLLVVDITDISGSIHRQLPKIIGRRRPMIVVVMWFTDHFLSLNLSANKVDLLPPDARCGYLKRFKNVVEEAIENAGFRDQFSILHIALVSARTGYGIEDLITEIHLKYTNVKSGMRNDIYLVGCTNAGKSTLFNALLQSDLCKVRAVDLVERATTSIWPGTTLSLLKFPIMKPSPYRLEMRRRRLLQQRAWLQKEMYNRCVKSSDRREREDEQQPIAVSKIASGATEDDSTETKKGWSIRDPVFAKGMWCCDTPGTVNDQQVLNLFTLDELIHVLPRRLLQPRTALVPVGYSLLIGGVARVDVLETAKEDSVLLTTFASDDLPLNCMRTVEVDRFLEENLGSKALVVPYGEERLSRWPGLQGRDFQLKGKRVRPVEFPVNELRSKARRRRNRSRSVQLF</sequence>
<dbReference type="Proteomes" id="UP000271162">
    <property type="component" value="Unassembled WGS sequence"/>
</dbReference>
<protein>
    <submittedName>
        <fullName evidence="6">G domain-containing protein</fullName>
    </submittedName>
</protein>
<keyword evidence="2" id="KW-0472">Membrane</keyword>
<dbReference type="InterPro" id="IPR027417">
    <property type="entry name" value="P-loop_NTPase"/>
</dbReference>
<dbReference type="Pfam" id="PF01926">
    <property type="entry name" value="MMR_HSR1"/>
    <property type="match status" value="1"/>
</dbReference>
<dbReference type="PANTHER" id="PTHR46406">
    <property type="entry name" value="NITRIC OXIDE-ASSOCIATED PROTEIN 1"/>
    <property type="match status" value="1"/>
</dbReference>
<organism evidence="6">
    <name type="scientific">Nippostrongylus brasiliensis</name>
    <name type="common">Rat hookworm</name>
    <dbReference type="NCBI Taxonomy" id="27835"/>
    <lineage>
        <taxon>Eukaryota</taxon>
        <taxon>Metazoa</taxon>
        <taxon>Ecdysozoa</taxon>
        <taxon>Nematoda</taxon>
        <taxon>Chromadorea</taxon>
        <taxon>Rhabditida</taxon>
        <taxon>Rhabditina</taxon>
        <taxon>Rhabditomorpha</taxon>
        <taxon>Strongyloidea</taxon>
        <taxon>Heligmosomidae</taxon>
        <taxon>Nippostrongylus</taxon>
    </lineage>
</organism>
<dbReference type="STRING" id="27835.A0A0N4YNA3"/>
<keyword evidence="5" id="KW-1185">Reference proteome</keyword>
<evidence type="ECO:0000313" key="4">
    <source>
        <dbReference type="EMBL" id="VDL82431.1"/>
    </source>
</evidence>
<feature type="transmembrane region" description="Helical" evidence="2">
    <location>
        <begin position="28"/>
        <end position="54"/>
    </location>
</feature>
<feature type="domain" description="G" evidence="3">
    <location>
        <begin position="409"/>
        <end position="460"/>
    </location>
</feature>
<evidence type="ECO:0000256" key="1">
    <source>
        <dbReference type="SAM" id="MobiDB-lite"/>
    </source>
</evidence>
<evidence type="ECO:0000259" key="3">
    <source>
        <dbReference type="Pfam" id="PF01926"/>
    </source>
</evidence>
<dbReference type="OMA" id="LGCTNVG"/>
<evidence type="ECO:0000256" key="2">
    <source>
        <dbReference type="SAM" id="Phobius"/>
    </source>
</evidence>
<reference evidence="6" key="1">
    <citation type="submission" date="2017-02" db="UniProtKB">
        <authorList>
            <consortium name="WormBaseParasite"/>
        </authorList>
    </citation>
    <scope>IDENTIFICATION</scope>
</reference>
<dbReference type="EMBL" id="UYSL01023621">
    <property type="protein sequence ID" value="VDL82431.1"/>
    <property type="molecule type" value="Genomic_DNA"/>
</dbReference>